<evidence type="ECO:0000313" key="1">
    <source>
        <dbReference type="EMBL" id="MDQ7904995.1"/>
    </source>
</evidence>
<keyword evidence="1" id="KW-0808">Transferase</keyword>
<comment type="caution">
    <text evidence="1">The sequence shown here is derived from an EMBL/GenBank/DDBJ whole genome shotgun (WGS) entry which is preliminary data.</text>
</comment>
<dbReference type="EMBL" id="JAVHUY010000008">
    <property type="protein sequence ID" value="MDQ7904995.1"/>
    <property type="molecule type" value="Genomic_DNA"/>
</dbReference>
<dbReference type="InterPro" id="IPR051135">
    <property type="entry name" value="Gal/GlcNAc/GalNAc_ST"/>
</dbReference>
<dbReference type="Proteomes" id="UP001230908">
    <property type="component" value="Unassembled WGS sequence"/>
</dbReference>
<dbReference type="GO" id="GO:0016740">
    <property type="term" value="F:transferase activity"/>
    <property type="evidence" value="ECO:0007669"/>
    <property type="project" value="UniProtKB-KW"/>
</dbReference>
<gene>
    <name evidence="1" type="ORF">RB614_10720</name>
</gene>
<dbReference type="Gene3D" id="3.40.50.300">
    <property type="entry name" value="P-loop containing nucleotide triphosphate hydrolases"/>
    <property type="match status" value="1"/>
</dbReference>
<sequence>MTRVLFVAGSGRSGSTLVTNVLGQADGVLAAGELRYLWQRGAVEDRPCGCGQSFARCPMWTRVMKEVDADPAAVAAALRDRLRMRRLPALLWRRRVEPHPAVAALYAALGGDLVVDSSKLPPYGLLVDGLPGVEVRVLHLVRDPRATAFSWRRRRGLDGPGDARLMSRPPVAKAALLWLVWNATAALLWRRSGRYLRVRYEDFAADPAGVTRRIADFAGVPAVPFDAHTVHLAPTHAVAGNPSRHRTGPTPVVADDEWVRGLSRPAFALVTAITAPLLWRWRYPLRRAAAGPPAGAPTRATGGRG</sequence>
<accession>A0ABU0ZD58</accession>
<evidence type="ECO:0000313" key="2">
    <source>
        <dbReference type="Proteomes" id="UP001230908"/>
    </source>
</evidence>
<name>A0ABU0ZD58_9ACTN</name>
<dbReference type="PANTHER" id="PTHR10704:SF44">
    <property type="entry name" value="LD35051P-RELATED"/>
    <property type="match status" value="1"/>
</dbReference>
<protein>
    <submittedName>
        <fullName evidence="1">Sulfotransferase</fullName>
        <ecNumber evidence="1">2.8.2.-</ecNumber>
    </submittedName>
</protein>
<dbReference type="InterPro" id="IPR027417">
    <property type="entry name" value="P-loop_NTPase"/>
</dbReference>
<proteinExistence type="predicted"/>
<dbReference type="EC" id="2.8.2.-" evidence="1"/>
<organism evidence="1 2">
    <name type="scientific">Phytohabitans maris</name>
    <dbReference type="NCBI Taxonomy" id="3071409"/>
    <lineage>
        <taxon>Bacteria</taxon>
        <taxon>Bacillati</taxon>
        <taxon>Actinomycetota</taxon>
        <taxon>Actinomycetes</taxon>
        <taxon>Micromonosporales</taxon>
        <taxon>Micromonosporaceae</taxon>
    </lineage>
</organism>
<dbReference type="RefSeq" id="WP_308712260.1">
    <property type="nucleotide sequence ID" value="NZ_JAVHUY010000008.1"/>
</dbReference>
<reference evidence="1 2" key="1">
    <citation type="submission" date="2023-08" db="EMBL/GenBank/DDBJ databases">
        <title>Phytohabitans sansha sp. nov., isolated from marine sediment.</title>
        <authorList>
            <person name="Zhao Y."/>
            <person name="Yi K."/>
        </authorList>
    </citation>
    <scope>NUCLEOTIDE SEQUENCE [LARGE SCALE GENOMIC DNA]</scope>
    <source>
        <strain evidence="1 2">ZYX-F-186</strain>
    </source>
</reference>
<keyword evidence="2" id="KW-1185">Reference proteome</keyword>
<dbReference type="SUPFAM" id="SSF52540">
    <property type="entry name" value="P-loop containing nucleoside triphosphate hydrolases"/>
    <property type="match status" value="1"/>
</dbReference>
<dbReference type="Pfam" id="PF13469">
    <property type="entry name" value="Sulfotransfer_3"/>
    <property type="match status" value="1"/>
</dbReference>
<dbReference type="PANTHER" id="PTHR10704">
    <property type="entry name" value="CARBOHYDRATE SULFOTRANSFERASE"/>
    <property type="match status" value="1"/>
</dbReference>